<keyword evidence="8" id="KW-0472">Membrane</keyword>
<dbReference type="EMBL" id="HBUF01523371">
    <property type="protein sequence ID" value="CAG6749442.1"/>
    <property type="molecule type" value="Transcribed_RNA"/>
</dbReference>
<keyword evidence="6" id="KW-1133">Transmembrane helix</keyword>
<evidence type="ECO:0000256" key="7">
    <source>
        <dbReference type="ARBA" id="ARBA00023098"/>
    </source>
</evidence>
<dbReference type="GO" id="GO:0005886">
    <property type="term" value="C:plasma membrane"/>
    <property type="evidence" value="ECO:0007669"/>
    <property type="project" value="TreeGrafter"/>
</dbReference>
<proteinExistence type="inferred from homology"/>
<evidence type="ECO:0000256" key="1">
    <source>
        <dbReference type="ARBA" id="ARBA00004141"/>
    </source>
</evidence>
<keyword evidence="7" id="KW-0443">Lipid metabolism</keyword>
<dbReference type="GO" id="GO:0033188">
    <property type="term" value="F:sphingomyelin synthase activity"/>
    <property type="evidence" value="ECO:0007669"/>
    <property type="project" value="TreeGrafter"/>
</dbReference>
<evidence type="ECO:0000259" key="9">
    <source>
        <dbReference type="Pfam" id="PF14360"/>
    </source>
</evidence>
<keyword evidence="4" id="KW-0812">Transmembrane</keyword>
<dbReference type="AlphaFoldDB" id="A0A8D9EDE3"/>
<sequence length="169" mass="19260">MGSKLVPIYVITCPVYSDNLLRNILPDPVGINTCGDYLFSGHTTVVTFLNFFITEYTPNTSCFPLHVYSWIINIIAIGCILASHEHYSIDVFIAFYITSRLFLHYHSLANNQALKQRDSRRVRIWFPLFGYLESSMVGRVPNEFQSCGQIIRSVLRTLLNGLKYVNGSV</sequence>
<dbReference type="Pfam" id="PF14360">
    <property type="entry name" value="PAP2_C"/>
    <property type="match status" value="1"/>
</dbReference>
<dbReference type="GO" id="GO:0046513">
    <property type="term" value="P:ceramide biosynthetic process"/>
    <property type="evidence" value="ECO:0007669"/>
    <property type="project" value="TreeGrafter"/>
</dbReference>
<evidence type="ECO:0000256" key="8">
    <source>
        <dbReference type="ARBA" id="ARBA00023136"/>
    </source>
</evidence>
<dbReference type="PANTHER" id="PTHR21290">
    <property type="entry name" value="SPHINGOMYELIN SYNTHETASE"/>
    <property type="match status" value="1"/>
</dbReference>
<evidence type="ECO:0000313" key="10">
    <source>
        <dbReference type="EMBL" id="CAG6749442.1"/>
    </source>
</evidence>
<organism evidence="10">
    <name type="scientific">Cacopsylla melanoneura</name>
    <dbReference type="NCBI Taxonomy" id="428564"/>
    <lineage>
        <taxon>Eukaryota</taxon>
        <taxon>Metazoa</taxon>
        <taxon>Ecdysozoa</taxon>
        <taxon>Arthropoda</taxon>
        <taxon>Hexapoda</taxon>
        <taxon>Insecta</taxon>
        <taxon>Pterygota</taxon>
        <taxon>Neoptera</taxon>
        <taxon>Paraneoptera</taxon>
        <taxon>Hemiptera</taxon>
        <taxon>Sternorrhyncha</taxon>
        <taxon>Psylloidea</taxon>
        <taxon>Psyllidae</taxon>
        <taxon>Psyllinae</taxon>
        <taxon>Cacopsylla</taxon>
    </lineage>
</organism>
<evidence type="ECO:0000256" key="2">
    <source>
        <dbReference type="ARBA" id="ARBA00005441"/>
    </source>
</evidence>
<keyword evidence="5" id="KW-0746">Sphingolipid metabolism</keyword>
<protein>
    <submittedName>
        <fullName evidence="10">Sphingomyelin synthase-related 1</fullName>
    </submittedName>
</protein>
<feature type="domain" description="Sphingomyelin synthase-like" evidence="9">
    <location>
        <begin position="33"/>
        <end position="106"/>
    </location>
</feature>
<reference evidence="10" key="1">
    <citation type="submission" date="2021-05" db="EMBL/GenBank/DDBJ databases">
        <authorList>
            <person name="Alioto T."/>
            <person name="Alioto T."/>
            <person name="Gomez Garrido J."/>
        </authorList>
    </citation>
    <scope>NUCLEOTIDE SEQUENCE</scope>
</reference>
<comment type="subcellular location">
    <subcellularLocation>
        <location evidence="1">Membrane</location>
        <topology evidence="1">Multi-pass membrane protein</topology>
    </subcellularLocation>
</comment>
<comment type="similarity">
    <text evidence="2">Belongs to the sphingomyelin synthase family.</text>
</comment>
<keyword evidence="3" id="KW-0808">Transferase</keyword>
<evidence type="ECO:0000256" key="4">
    <source>
        <dbReference type="ARBA" id="ARBA00022692"/>
    </source>
</evidence>
<dbReference type="PANTHER" id="PTHR21290:SF25">
    <property type="entry name" value="SPHINGOMYELIN SYNTHASE-RELATED PROTEIN 1"/>
    <property type="match status" value="1"/>
</dbReference>
<name>A0A8D9EDE3_9HEMI</name>
<dbReference type="GO" id="GO:0047493">
    <property type="term" value="F:ceramide cholinephosphotransferase activity"/>
    <property type="evidence" value="ECO:0007669"/>
    <property type="project" value="TreeGrafter"/>
</dbReference>
<evidence type="ECO:0000256" key="3">
    <source>
        <dbReference type="ARBA" id="ARBA00022679"/>
    </source>
</evidence>
<dbReference type="InterPro" id="IPR045221">
    <property type="entry name" value="Sphingomyelin_synth-like"/>
</dbReference>
<evidence type="ECO:0000256" key="5">
    <source>
        <dbReference type="ARBA" id="ARBA00022919"/>
    </source>
</evidence>
<accession>A0A8D9EDE3</accession>
<dbReference type="GO" id="GO:0000139">
    <property type="term" value="C:Golgi membrane"/>
    <property type="evidence" value="ECO:0007669"/>
    <property type="project" value="TreeGrafter"/>
</dbReference>
<dbReference type="InterPro" id="IPR025749">
    <property type="entry name" value="Sphingomyelin_synth-like_dom"/>
</dbReference>
<dbReference type="GO" id="GO:0005789">
    <property type="term" value="C:endoplasmic reticulum membrane"/>
    <property type="evidence" value="ECO:0007669"/>
    <property type="project" value="TreeGrafter"/>
</dbReference>
<evidence type="ECO:0000256" key="6">
    <source>
        <dbReference type="ARBA" id="ARBA00022989"/>
    </source>
</evidence>